<comment type="caution">
    <text evidence="1">The sequence shown here is derived from an EMBL/GenBank/DDBJ whole genome shotgun (WGS) entry which is preliminary data.</text>
</comment>
<evidence type="ECO:0000313" key="2">
    <source>
        <dbReference type="Proteomes" id="UP000681315"/>
    </source>
</evidence>
<evidence type="ECO:0008006" key="3">
    <source>
        <dbReference type="Google" id="ProtNLM"/>
    </source>
</evidence>
<dbReference type="Pfam" id="PF20217">
    <property type="entry name" value="DUF6577"/>
    <property type="match status" value="1"/>
</dbReference>
<gene>
    <name evidence="1" type="ORF">J4051_14560</name>
</gene>
<dbReference type="EMBL" id="JAGEVG010000017">
    <property type="protein sequence ID" value="MBO3099500.1"/>
    <property type="molecule type" value="Genomic_DNA"/>
</dbReference>
<keyword evidence="2" id="KW-1185">Reference proteome</keyword>
<dbReference type="InterPro" id="IPR046484">
    <property type="entry name" value="DUF6577"/>
</dbReference>
<reference evidence="1 2" key="1">
    <citation type="submission" date="2021-03" db="EMBL/GenBank/DDBJ databases">
        <title>Gelidibacter sp. nov., isolated from costal sediment.</title>
        <authorList>
            <person name="Lun K.-Y."/>
        </authorList>
    </citation>
    <scope>NUCLEOTIDE SEQUENCE [LARGE SCALE GENOMIC DNA]</scope>
    <source>
        <strain evidence="1 2">DF109</strain>
    </source>
</reference>
<organism evidence="1 2">
    <name type="scientific">Gelidibacter pelagius</name>
    <dbReference type="NCBI Taxonomy" id="2819985"/>
    <lineage>
        <taxon>Bacteria</taxon>
        <taxon>Pseudomonadati</taxon>
        <taxon>Bacteroidota</taxon>
        <taxon>Flavobacteriia</taxon>
        <taxon>Flavobacteriales</taxon>
        <taxon>Flavobacteriaceae</taxon>
        <taxon>Gelidibacter</taxon>
    </lineage>
</organism>
<name>A0ABS3SUV4_9FLAO</name>
<proteinExistence type="predicted"/>
<evidence type="ECO:0000313" key="1">
    <source>
        <dbReference type="EMBL" id="MBO3099500.1"/>
    </source>
</evidence>
<protein>
    <recommendedName>
        <fullName evidence="3">Transcriptional regulator, AbiEi antitoxin, Type IV TA system</fullName>
    </recommendedName>
</protein>
<accession>A0ABS3SUV4</accession>
<dbReference type="Proteomes" id="UP000681315">
    <property type="component" value="Unassembled WGS sequence"/>
</dbReference>
<sequence>MVNKGVLHRVSRGLYSLSESEGKAYIPEINESLKYLSGKIHNQFPFIDICIWSTKWLNEFMLHQPFRFYTIVEVEKEVMESVFYALKEQGKEVFLDPSEGIINNYVVNASEPVIISRLTTEAPTQKVNTVVTQTIEKLLVDIYCDPIIFAAQQGAELKRIYKAVFDKYNVNKPKMLRYASRRNKRDEIENFINNQVKIWQ</sequence>